<proteinExistence type="inferred from homology"/>
<keyword evidence="2 6" id="KW-0808">Transferase</keyword>
<keyword evidence="3" id="KW-0418">Kinase</keyword>
<dbReference type="KEGG" id="spsw:Sps_00860"/>
<dbReference type="Gene3D" id="1.10.1070.20">
    <property type="match status" value="1"/>
</dbReference>
<evidence type="ECO:0000313" key="6">
    <source>
        <dbReference type="EMBL" id="AQS36052.1"/>
    </source>
</evidence>
<dbReference type="GO" id="GO:0005829">
    <property type="term" value="C:cytosol"/>
    <property type="evidence" value="ECO:0007669"/>
    <property type="project" value="TreeGrafter"/>
</dbReference>
<dbReference type="PANTHER" id="PTHR37419">
    <property type="entry name" value="SERINE/THREONINE-PROTEIN KINASE TOXIN HIPA"/>
    <property type="match status" value="1"/>
</dbReference>
<protein>
    <submittedName>
        <fullName evidence="6">HipA-like protein</fullName>
        <ecNumber evidence="6">2.7.11.1</ecNumber>
    </submittedName>
</protein>
<organism evidence="6 7">
    <name type="scientific">Shewanella psychrophila</name>
    <dbReference type="NCBI Taxonomy" id="225848"/>
    <lineage>
        <taxon>Bacteria</taxon>
        <taxon>Pseudomonadati</taxon>
        <taxon>Pseudomonadota</taxon>
        <taxon>Gammaproteobacteria</taxon>
        <taxon>Alteromonadales</taxon>
        <taxon>Shewanellaceae</taxon>
        <taxon>Shewanella</taxon>
    </lineage>
</organism>
<sequence length="433" mass="48798">MVNKSPSVARVNIAGELVGALSIDKGICSFQYADGWLNKGIEISPIHLPLNDKIYSFPRLNTETYKGLPGAFADTLPDDFGNAVIDAWLARQGRTKENFTALDRLLYTGNRGMGALEYAPGYGTDKGKLSTPLEIQSLMEMAQTVLDQRAGIELAFEQDKEAALTEMMQVGTSAGGARAKAVIGINQNRTEIRSGQVALPQGFEHWLLKFDGVSESLSSKETFGDPKGYGRMEYAYYLMALDAGIEMQPCELLHDGDRAHFMTKRFDRDHNKKFHYQSLCAMAHADYKIPGGYSYEQLFSLMRQLALPRSQAVQMFRRMVFNIVSRNNDDHTKNFGFMLNHDNDWIIAPAFDIAYSYRPDSYWVSQSQLTLNGKRDDFNINDLMIIGKLFQKEASLVIEQVVDSVSKWNYFAKEAGVFTHFQTTIGKHHRLDI</sequence>
<dbReference type="STRING" id="225848.Sps_00860"/>
<dbReference type="GO" id="GO:0004674">
    <property type="term" value="F:protein serine/threonine kinase activity"/>
    <property type="evidence" value="ECO:0007669"/>
    <property type="project" value="UniProtKB-EC"/>
</dbReference>
<evidence type="ECO:0000313" key="7">
    <source>
        <dbReference type="Proteomes" id="UP000189545"/>
    </source>
</evidence>
<feature type="domain" description="HipA N-terminal subdomain 1" evidence="5">
    <location>
        <begin position="10"/>
        <end position="118"/>
    </location>
</feature>
<evidence type="ECO:0000256" key="3">
    <source>
        <dbReference type="ARBA" id="ARBA00022777"/>
    </source>
</evidence>
<accession>A0A1S6HKL6</accession>
<dbReference type="InterPro" id="IPR017508">
    <property type="entry name" value="HipA_N1"/>
</dbReference>
<dbReference type="Pfam" id="PF07804">
    <property type="entry name" value="HipA_C"/>
    <property type="match status" value="1"/>
</dbReference>
<dbReference type="EC" id="2.7.11.1" evidence="6"/>
<reference evidence="6 7" key="1">
    <citation type="submission" date="2016-03" db="EMBL/GenBank/DDBJ databases">
        <title>Complete genome sequence of Shewanella psychrophila WP2, a deep sea bacterium isolated from west Pacific sediment.</title>
        <authorList>
            <person name="Xu G."/>
            <person name="Jian H."/>
        </authorList>
    </citation>
    <scope>NUCLEOTIDE SEQUENCE [LARGE SCALE GENOMIC DNA]</scope>
    <source>
        <strain evidence="6 7">WP2</strain>
    </source>
</reference>
<dbReference type="Proteomes" id="UP000189545">
    <property type="component" value="Chromosome"/>
</dbReference>
<dbReference type="InterPro" id="IPR012893">
    <property type="entry name" value="HipA-like_C"/>
</dbReference>
<dbReference type="RefSeq" id="WP_077751391.1">
    <property type="nucleotide sequence ID" value="NZ_CP014782.1"/>
</dbReference>
<feature type="domain" description="HipA-like C-terminal" evidence="4">
    <location>
        <begin position="172"/>
        <end position="406"/>
    </location>
</feature>
<dbReference type="InterPro" id="IPR052028">
    <property type="entry name" value="HipA_Ser/Thr_kinase"/>
</dbReference>
<dbReference type="AlphaFoldDB" id="A0A1S6HKL6"/>
<evidence type="ECO:0000256" key="2">
    <source>
        <dbReference type="ARBA" id="ARBA00022679"/>
    </source>
</evidence>
<dbReference type="PANTHER" id="PTHR37419:SF8">
    <property type="entry name" value="TOXIN YJJJ"/>
    <property type="match status" value="1"/>
</dbReference>
<name>A0A1S6HKL6_9GAMM</name>
<evidence type="ECO:0000256" key="1">
    <source>
        <dbReference type="ARBA" id="ARBA00010164"/>
    </source>
</evidence>
<dbReference type="Pfam" id="PF13657">
    <property type="entry name" value="Couple_hipA"/>
    <property type="match status" value="1"/>
</dbReference>
<comment type="similarity">
    <text evidence="1">Belongs to the HipA Ser/Thr kinase family.</text>
</comment>
<evidence type="ECO:0000259" key="4">
    <source>
        <dbReference type="Pfam" id="PF07804"/>
    </source>
</evidence>
<dbReference type="OrthoDB" id="9805913at2"/>
<gene>
    <name evidence="6" type="ORF">Sps_00860</name>
</gene>
<keyword evidence="7" id="KW-1185">Reference proteome</keyword>
<evidence type="ECO:0000259" key="5">
    <source>
        <dbReference type="Pfam" id="PF13657"/>
    </source>
</evidence>
<dbReference type="EMBL" id="CP014782">
    <property type="protein sequence ID" value="AQS36052.1"/>
    <property type="molecule type" value="Genomic_DNA"/>
</dbReference>